<name>A0A6H0SKH6_9MICC</name>
<feature type="DNA-binding region" description="H-T-H motif" evidence="4">
    <location>
        <begin position="46"/>
        <end position="65"/>
    </location>
</feature>
<proteinExistence type="predicted"/>
<evidence type="ECO:0000256" key="4">
    <source>
        <dbReference type="PROSITE-ProRule" id="PRU00335"/>
    </source>
</evidence>
<keyword evidence="3" id="KW-0804">Transcription</keyword>
<evidence type="ECO:0000313" key="6">
    <source>
        <dbReference type="EMBL" id="QIV87061.1"/>
    </source>
</evidence>
<evidence type="ECO:0000256" key="2">
    <source>
        <dbReference type="ARBA" id="ARBA00023125"/>
    </source>
</evidence>
<dbReference type="Gene3D" id="1.10.357.10">
    <property type="entry name" value="Tetracycline Repressor, domain 2"/>
    <property type="match status" value="1"/>
</dbReference>
<dbReference type="AlphaFoldDB" id="A0A6H0SKH6"/>
<feature type="domain" description="HTH tetR-type" evidence="5">
    <location>
        <begin position="22"/>
        <end position="83"/>
    </location>
</feature>
<dbReference type="PANTHER" id="PTHR30055:SF234">
    <property type="entry name" value="HTH-TYPE TRANSCRIPTIONAL REGULATOR BETI"/>
    <property type="match status" value="1"/>
</dbReference>
<keyword evidence="7" id="KW-1185">Reference proteome</keyword>
<dbReference type="Pfam" id="PF00440">
    <property type="entry name" value="TetR_N"/>
    <property type="match status" value="1"/>
</dbReference>
<gene>
    <name evidence="6" type="ORF">D3791_07930</name>
</gene>
<evidence type="ECO:0000259" key="5">
    <source>
        <dbReference type="PROSITE" id="PS50977"/>
    </source>
</evidence>
<sequence>MTIKITGCTRFEGKYSVSRHSDKAREVLLDAAEELFALHGIDAVSNRKITEHAGTANHSAIKYHFGSRADLLRAMVQRAVGDVYAIREKLPLNSDVSALNLREQVTLYTLPLVYSFDALPKPSWRAKFLFQALLRPDLTDVLAGLVDEDFRGKDFPRRLPPELEGLPDVVISARAKILGLMLLGLCAEYEDSVNEGEQLGTWESVGYFLIDSVVGMMAAPSTSPADFMDFSQR</sequence>
<dbReference type="EMBL" id="CP032549">
    <property type="protein sequence ID" value="QIV87061.1"/>
    <property type="molecule type" value="Genomic_DNA"/>
</dbReference>
<dbReference type="PROSITE" id="PS50977">
    <property type="entry name" value="HTH_TETR_2"/>
    <property type="match status" value="1"/>
</dbReference>
<evidence type="ECO:0000313" key="7">
    <source>
        <dbReference type="Proteomes" id="UP000502331"/>
    </source>
</evidence>
<organism evidence="6 7">
    <name type="scientific">Glutamicibacter mishrai</name>
    <dbReference type="NCBI Taxonomy" id="1775880"/>
    <lineage>
        <taxon>Bacteria</taxon>
        <taxon>Bacillati</taxon>
        <taxon>Actinomycetota</taxon>
        <taxon>Actinomycetes</taxon>
        <taxon>Micrococcales</taxon>
        <taxon>Micrococcaceae</taxon>
        <taxon>Glutamicibacter</taxon>
    </lineage>
</organism>
<protein>
    <submittedName>
        <fullName evidence="6">TetR/AcrR family transcriptional regulator</fullName>
    </submittedName>
</protein>
<accession>A0A6H0SKH6</accession>
<dbReference type="SUPFAM" id="SSF46689">
    <property type="entry name" value="Homeodomain-like"/>
    <property type="match status" value="1"/>
</dbReference>
<dbReference type="PANTHER" id="PTHR30055">
    <property type="entry name" value="HTH-TYPE TRANSCRIPTIONAL REGULATOR RUTR"/>
    <property type="match status" value="1"/>
</dbReference>
<dbReference type="GO" id="GO:0003700">
    <property type="term" value="F:DNA-binding transcription factor activity"/>
    <property type="evidence" value="ECO:0007669"/>
    <property type="project" value="TreeGrafter"/>
</dbReference>
<dbReference type="GO" id="GO:0000976">
    <property type="term" value="F:transcription cis-regulatory region binding"/>
    <property type="evidence" value="ECO:0007669"/>
    <property type="project" value="TreeGrafter"/>
</dbReference>
<keyword evidence="1" id="KW-0805">Transcription regulation</keyword>
<reference evidence="6 7" key="1">
    <citation type="submission" date="2018-09" db="EMBL/GenBank/DDBJ databases">
        <title>Glutamicibacter mishrai S5-52T (LMG 29155T = KCTC 39846T).</title>
        <authorList>
            <person name="Das S.K."/>
        </authorList>
    </citation>
    <scope>NUCLEOTIDE SEQUENCE [LARGE SCALE GENOMIC DNA]</scope>
    <source>
        <strain evidence="6 7">S5-52</strain>
    </source>
</reference>
<dbReference type="Proteomes" id="UP000502331">
    <property type="component" value="Chromosome"/>
</dbReference>
<dbReference type="InterPro" id="IPR009057">
    <property type="entry name" value="Homeodomain-like_sf"/>
</dbReference>
<evidence type="ECO:0000256" key="3">
    <source>
        <dbReference type="ARBA" id="ARBA00023163"/>
    </source>
</evidence>
<dbReference type="InterPro" id="IPR050109">
    <property type="entry name" value="HTH-type_TetR-like_transc_reg"/>
</dbReference>
<keyword evidence="2 4" id="KW-0238">DNA-binding</keyword>
<dbReference type="InterPro" id="IPR001647">
    <property type="entry name" value="HTH_TetR"/>
</dbReference>
<evidence type="ECO:0000256" key="1">
    <source>
        <dbReference type="ARBA" id="ARBA00023015"/>
    </source>
</evidence>